<name>A0ACB9FMB3_ARCLA</name>
<accession>A0ACB9FMB3</accession>
<gene>
    <name evidence="1" type="ORF">L6452_02884</name>
</gene>
<comment type="caution">
    <text evidence="1">The sequence shown here is derived from an EMBL/GenBank/DDBJ whole genome shotgun (WGS) entry which is preliminary data.</text>
</comment>
<sequence>MLRGSLRASRDRGCSLLVHNPKEAPYSGVFKLTEASIKSTSRRGCLFSAKLGVSCLWKLINIPFHLLRSNILLKIDYCFMLSLIYN</sequence>
<dbReference type="EMBL" id="CM042047">
    <property type="protein sequence ID" value="KAI3771717.1"/>
    <property type="molecule type" value="Genomic_DNA"/>
</dbReference>
<proteinExistence type="predicted"/>
<reference evidence="2" key="1">
    <citation type="journal article" date="2022" name="Mol. Ecol. Resour.">
        <title>The genomes of chicory, endive, great burdock and yacon provide insights into Asteraceae palaeo-polyploidization history and plant inulin production.</title>
        <authorList>
            <person name="Fan W."/>
            <person name="Wang S."/>
            <person name="Wang H."/>
            <person name="Wang A."/>
            <person name="Jiang F."/>
            <person name="Liu H."/>
            <person name="Zhao H."/>
            <person name="Xu D."/>
            <person name="Zhang Y."/>
        </authorList>
    </citation>
    <scope>NUCLEOTIDE SEQUENCE [LARGE SCALE GENOMIC DNA]</scope>
    <source>
        <strain evidence="2">cv. Niubang</strain>
    </source>
</reference>
<keyword evidence="2" id="KW-1185">Reference proteome</keyword>
<evidence type="ECO:0000313" key="2">
    <source>
        <dbReference type="Proteomes" id="UP001055879"/>
    </source>
</evidence>
<organism evidence="1 2">
    <name type="scientific">Arctium lappa</name>
    <name type="common">Greater burdock</name>
    <name type="synonym">Lappa major</name>
    <dbReference type="NCBI Taxonomy" id="4217"/>
    <lineage>
        <taxon>Eukaryota</taxon>
        <taxon>Viridiplantae</taxon>
        <taxon>Streptophyta</taxon>
        <taxon>Embryophyta</taxon>
        <taxon>Tracheophyta</taxon>
        <taxon>Spermatophyta</taxon>
        <taxon>Magnoliopsida</taxon>
        <taxon>eudicotyledons</taxon>
        <taxon>Gunneridae</taxon>
        <taxon>Pentapetalae</taxon>
        <taxon>asterids</taxon>
        <taxon>campanulids</taxon>
        <taxon>Asterales</taxon>
        <taxon>Asteraceae</taxon>
        <taxon>Carduoideae</taxon>
        <taxon>Cardueae</taxon>
        <taxon>Arctiinae</taxon>
        <taxon>Arctium</taxon>
    </lineage>
</organism>
<reference evidence="1 2" key="2">
    <citation type="journal article" date="2022" name="Mol. Ecol. Resour.">
        <title>The genomes of chicory, endive, great burdock and yacon provide insights into Asteraceae paleo-polyploidization history and plant inulin production.</title>
        <authorList>
            <person name="Fan W."/>
            <person name="Wang S."/>
            <person name="Wang H."/>
            <person name="Wang A."/>
            <person name="Jiang F."/>
            <person name="Liu H."/>
            <person name="Zhao H."/>
            <person name="Xu D."/>
            <person name="Zhang Y."/>
        </authorList>
    </citation>
    <scope>NUCLEOTIDE SEQUENCE [LARGE SCALE GENOMIC DNA]</scope>
    <source>
        <strain evidence="2">cv. Niubang</strain>
    </source>
</reference>
<dbReference type="Proteomes" id="UP001055879">
    <property type="component" value="Linkage Group LG01"/>
</dbReference>
<evidence type="ECO:0000313" key="1">
    <source>
        <dbReference type="EMBL" id="KAI3771717.1"/>
    </source>
</evidence>
<protein>
    <submittedName>
        <fullName evidence="1">Uncharacterized protein</fullName>
    </submittedName>
</protein>